<evidence type="ECO:0000313" key="6">
    <source>
        <dbReference type="Proteomes" id="UP001303760"/>
    </source>
</evidence>
<reference evidence="5" key="2">
    <citation type="submission" date="2023-05" db="EMBL/GenBank/DDBJ databases">
        <authorList>
            <consortium name="Lawrence Berkeley National Laboratory"/>
            <person name="Steindorff A."/>
            <person name="Hensen N."/>
            <person name="Bonometti L."/>
            <person name="Westerberg I."/>
            <person name="Brannstrom I.O."/>
            <person name="Guillou S."/>
            <person name="Cros-Aarteil S."/>
            <person name="Calhoun S."/>
            <person name="Haridas S."/>
            <person name="Kuo A."/>
            <person name="Mondo S."/>
            <person name="Pangilinan J."/>
            <person name="Riley R."/>
            <person name="Labutti K."/>
            <person name="Andreopoulos B."/>
            <person name="Lipzen A."/>
            <person name="Chen C."/>
            <person name="Yanf M."/>
            <person name="Daum C."/>
            <person name="Ng V."/>
            <person name="Clum A."/>
            <person name="Ohm R."/>
            <person name="Martin F."/>
            <person name="Silar P."/>
            <person name="Natvig D."/>
            <person name="Lalanne C."/>
            <person name="Gautier V."/>
            <person name="Ament-Velasquez S.L."/>
            <person name="Kruys A."/>
            <person name="Hutchinson M.I."/>
            <person name="Powell A.J."/>
            <person name="Barry K."/>
            <person name="Miller A.N."/>
            <person name="Grigoriev I.V."/>
            <person name="Debuchy R."/>
            <person name="Gladieux P."/>
            <person name="Thoren M.H."/>
            <person name="Johannesson H."/>
        </authorList>
    </citation>
    <scope>NUCLEOTIDE SEQUENCE</scope>
    <source>
        <strain evidence="5">CBS 532.94</strain>
    </source>
</reference>
<dbReference type="Gene3D" id="3.40.50.720">
    <property type="entry name" value="NAD(P)-binding Rossmann-like Domain"/>
    <property type="match status" value="1"/>
</dbReference>
<dbReference type="Proteomes" id="UP001303760">
    <property type="component" value="Unassembled WGS sequence"/>
</dbReference>
<dbReference type="InterPro" id="IPR016040">
    <property type="entry name" value="NAD(P)-bd_dom"/>
</dbReference>
<evidence type="ECO:0000259" key="4">
    <source>
        <dbReference type="Pfam" id="PF13460"/>
    </source>
</evidence>
<dbReference type="PANTHER" id="PTHR47706:SF4">
    <property type="entry name" value="NMRA-LIKE DOMAIN-CONTAINING PROTEIN"/>
    <property type="match status" value="1"/>
</dbReference>
<comment type="caution">
    <text evidence="5">The sequence shown here is derived from an EMBL/GenBank/DDBJ whole genome shotgun (WGS) entry which is preliminary data.</text>
</comment>
<name>A0AAN7HEG3_9PEZI</name>
<reference evidence="5" key="1">
    <citation type="journal article" date="2023" name="Mol. Phylogenet. Evol.">
        <title>Genome-scale phylogeny and comparative genomics of the fungal order Sordariales.</title>
        <authorList>
            <person name="Hensen N."/>
            <person name="Bonometti L."/>
            <person name="Westerberg I."/>
            <person name="Brannstrom I.O."/>
            <person name="Guillou S."/>
            <person name="Cros-Aarteil S."/>
            <person name="Calhoun S."/>
            <person name="Haridas S."/>
            <person name="Kuo A."/>
            <person name="Mondo S."/>
            <person name="Pangilinan J."/>
            <person name="Riley R."/>
            <person name="LaButti K."/>
            <person name="Andreopoulos B."/>
            <person name="Lipzen A."/>
            <person name="Chen C."/>
            <person name="Yan M."/>
            <person name="Daum C."/>
            <person name="Ng V."/>
            <person name="Clum A."/>
            <person name="Steindorff A."/>
            <person name="Ohm R.A."/>
            <person name="Martin F."/>
            <person name="Silar P."/>
            <person name="Natvig D.O."/>
            <person name="Lalanne C."/>
            <person name="Gautier V."/>
            <person name="Ament-Velasquez S.L."/>
            <person name="Kruys A."/>
            <person name="Hutchinson M.I."/>
            <person name="Powell A.J."/>
            <person name="Barry K."/>
            <person name="Miller A.N."/>
            <person name="Grigoriev I.V."/>
            <person name="Debuchy R."/>
            <person name="Gladieux P."/>
            <person name="Hiltunen Thoren M."/>
            <person name="Johannesson H."/>
        </authorList>
    </citation>
    <scope>NUCLEOTIDE SEQUENCE</scope>
    <source>
        <strain evidence="5">CBS 532.94</strain>
    </source>
</reference>
<dbReference type="SUPFAM" id="SSF51735">
    <property type="entry name" value="NAD(P)-binding Rossmann-fold domains"/>
    <property type="match status" value="1"/>
</dbReference>
<sequence length="117" mass="11915">MQVVGVAGGTASIGRAIVDAIVEQGVFELIVLSRKASKDLGESLGARVVAVDSSDLDSLTAVLENNKVHTVVSALGNSSAEAEGVLIQAAEKSSATKRFIPSVGAPNMTQSKLVIPV</sequence>
<accession>A0AAN7HEG3</accession>
<keyword evidence="2" id="KW-0521">NADP</keyword>
<keyword evidence="6" id="KW-1185">Reference proteome</keyword>
<dbReference type="InterPro" id="IPR051609">
    <property type="entry name" value="NmrA/Isoflavone_reductase-like"/>
</dbReference>
<gene>
    <name evidence="5" type="ORF">C8A03DRAFT_33171</name>
</gene>
<proteinExistence type="inferred from homology"/>
<organism evidence="5 6">
    <name type="scientific">Achaetomium macrosporum</name>
    <dbReference type="NCBI Taxonomy" id="79813"/>
    <lineage>
        <taxon>Eukaryota</taxon>
        <taxon>Fungi</taxon>
        <taxon>Dikarya</taxon>
        <taxon>Ascomycota</taxon>
        <taxon>Pezizomycotina</taxon>
        <taxon>Sordariomycetes</taxon>
        <taxon>Sordariomycetidae</taxon>
        <taxon>Sordariales</taxon>
        <taxon>Chaetomiaceae</taxon>
        <taxon>Achaetomium</taxon>
    </lineage>
</organism>
<dbReference type="Pfam" id="PF13460">
    <property type="entry name" value="NAD_binding_10"/>
    <property type="match status" value="1"/>
</dbReference>
<comment type="similarity">
    <text evidence="1">Belongs to the NmrA-type oxidoreductase family. Isoflavone reductase subfamily.</text>
</comment>
<evidence type="ECO:0000256" key="2">
    <source>
        <dbReference type="ARBA" id="ARBA00022857"/>
    </source>
</evidence>
<feature type="domain" description="NAD(P)-binding" evidence="4">
    <location>
        <begin position="8"/>
        <end position="101"/>
    </location>
</feature>
<dbReference type="GO" id="GO:0016491">
    <property type="term" value="F:oxidoreductase activity"/>
    <property type="evidence" value="ECO:0007669"/>
    <property type="project" value="UniProtKB-KW"/>
</dbReference>
<dbReference type="PANTHER" id="PTHR47706">
    <property type="entry name" value="NMRA-LIKE FAMILY PROTEIN"/>
    <property type="match status" value="1"/>
</dbReference>
<keyword evidence="3" id="KW-0560">Oxidoreductase</keyword>
<evidence type="ECO:0000313" key="5">
    <source>
        <dbReference type="EMBL" id="KAK4238775.1"/>
    </source>
</evidence>
<dbReference type="InterPro" id="IPR036291">
    <property type="entry name" value="NAD(P)-bd_dom_sf"/>
</dbReference>
<dbReference type="AlphaFoldDB" id="A0AAN7HEG3"/>
<evidence type="ECO:0000256" key="1">
    <source>
        <dbReference type="ARBA" id="ARBA00005725"/>
    </source>
</evidence>
<protein>
    <recommendedName>
        <fullName evidence="4">NAD(P)-binding domain-containing protein</fullName>
    </recommendedName>
</protein>
<evidence type="ECO:0000256" key="3">
    <source>
        <dbReference type="ARBA" id="ARBA00023002"/>
    </source>
</evidence>
<dbReference type="EMBL" id="MU860083">
    <property type="protein sequence ID" value="KAK4238775.1"/>
    <property type="molecule type" value="Genomic_DNA"/>
</dbReference>